<feature type="region of interest" description="Disordered" evidence="1">
    <location>
        <begin position="58"/>
        <end position="79"/>
    </location>
</feature>
<gene>
    <name evidence="2" type="ORF">HJG60_010233</name>
</gene>
<accession>A0A834ASE6</accession>
<reference evidence="2 3" key="1">
    <citation type="journal article" date="2020" name="Nature">
        <title>Six reference-quality genomes reveal evolution of bat adaptations.</title>
        <authorList>
            <person name="Jebb D."/>
            <person name="Huang Z."/>
            <person name="Pippel M."/>
            <person name="Hughes G.M."/>
            <person name="Lavrichenko K."/>
            <person name="Devanna P."/>
            <person name="Winkler S."/>
            <person name="Jermiin L.S."/>
            <person name="Skirmuntt E.C."/>
            <person name="Katzourakis A."/>
            <person name="Burkitt-Gray L."/>
            <person name="Ray D.A."/>
            <person name="Sullivan K.A.M."/>
            <person name="Roscito J.G."/>
            <person name="Kirilenko B.M."/>
            <person name="Davalos L.M."/>
            <person name="Corthals A.P."/>
            <person name="Power M.L."/>
            <person name="Jones G."/>
            <person name="Ransome R.D."/>
            <person name="Dechmann D.K.N."/>
            <person name="Locatelli A.G."/>
            <person name="Puechmaille S.J."/>
            <person name="Fedrigo O."/>
            <person name="Jarvis E.D."/>
            <person name="Hiller M."/>
            <person name="Vernes S.C."/>
            <person name="Myers E.W."/>
            <person name="Teeling E.C."/>
        </authorList>
    </citation>
    <scope>NUCLEOTIDE SEQUENCE [LARGE SCALE GENOMIC DNA]</scope>
    <source>
        <strain evidence="2">Bat1K_MPI-CBG_1</strain>
    </source>
</reference>
<proteinExistence type="predicted"/>
<sequence length="140" mass="14935">MGPCSFYLEPICSSLLPPELLEPRSQHHPSHSISCNLLLACPHVSGTRCPVHSYSQVSSQPSSAQYPTGTPVSQRPSGPPRPCLCCPQPPLGPLPLLSHTVPSFTLLHMHWSACCVSTIPGTHPTHGSPKTEIQSSLSPC</sequence>
<dbReference type="EMBL" id="JABVXQ010000003">
    <property type="protein sequence ID" value="KAF6119847.1"/>
    <property type="molecule type" value="Genomic_DNA"/>
</dbReference>
<dbReference type="Proteomes" id="UP000664940">
    <property type="component" value="Unassembled WGS sequence"/>
</dbReference>
<protein>
    <submittedName>
        <fullName evidence="2">Uncharacterized protein</fullName>
    </submittedName>
</protein>
<organism evidence="2 3">
    <name type="scientific">Phyllostomus discolor</name>
    <name type="common">pale spear-nosed bat</name>
    <dbReference type="NCBI Taxonomy" id="89673"/>
    <lineage>
        <taxon>Eukaryota</taxon>
        <taxon>Metazoa</taxon>
        <taxon>Chordata</taxon>
        <taxon>Craniata</taxon>
        <taxon>Vertebrata</taxon>
        <taxon>Euteleostomi</taxon>
        <taxon>Mammalia</taxon>
        <taxon>Eutheria</taxon>
        <taxon>Laurasiatheria</taxon>
        <taxon>Chiroptera</taxon>
        <taxon>Yangochiroptera</taxon>
        <taxon>Phyllostomidae</taxon>
        <taxon>Phyllostominae</taxon>
        <taxon>Phyllostomus</taxon>
    </lineage>
</organism>
<feature type="compositionally biased region" description="Low complexity" evidence="1">
    <location>
        <begin position="58"/>
        <end position="67"/>
    </location>
</feature>
<comment type="caution">
    <text evidence="2">The sequence shown here is derived from an EMBL/GenBank/DDBJ whole genome shotgun (WGS) entry which is preliminary data.</text>
</comment>
<name>A0A834ASE6_9CHIR</name>
<dbReference type="AlphaFoldDB" id="A0A834ASE6"/>
<evidence type="ECO:0000313" key="3">
    <source>
        <dbReference type="Proteomes" id="UP000664940"/>
    </source>
</evidence>
<evidence type="ECO:0000313" key="2">
    <source>
        <dbReference type="EMBL" id="KAF6119847.1"/>
    </source>
</evidence>
<evidence type="ECO:0000256" key="1">
    <source>
        <dbReference type="SAM" id="MobiDB-lite"/>
    </source>
</evidence>